<sequence>MPSRPRLPRSLPAAVLTAALATASLTACATDDDGPGTAGAAGSDGQTAPAAGFPVTVTHAFGQTTVEDSPEQVATVGWANHEVPLALGVVPVGMSKATWGDDDGDGVLPWVEDTLAELGADTPVLFDETDAIPFEQIADTRPDVILAAYSGITQDDYDKLSKIAPVVAYPGIPWGTSLSDMVTLDAAGLGKDAEAEDLNASLDAEVTAALDEFPELKDTNVLFTSFGGQNDLSTIGFYGTKDPRAGFLAEAGIGVPEVVQEERGQAESFWIERSAEDVESFGDVDLIVSYGSDDPAENAATLAELQAHPLMGKIPAIRDGHVAFLGTGPLSATANPSPLSIPWGVRDYFALLADSLR</sequence>
<organism evidence="7 8">
    <name type="scientific">Corynebacterium suedekumii</name>
    <dbReference type="NCBI Taxonomy" id="3049801"/>
    <lineage>
        <taxon>Bacteria</taxon>
        <taxon>Bacillati</taxon>
        <taxon>Actinomycetota</taxon>
        <taxon>Actinomycetes</taxon>
        <taxon>Mycobacteriales</taxon>
        <taxon>Corynebacteriaceae</taxon>
        <taxon>Corynebacterium</taxon>
    </lineage>
</organism>
<evidence type="ECO:0000256" key="3">
    <source>
        <dbReference type="ARBA" id="ARBA00022448"/>
    </source>
</evidence>
<dbReference type="CDD" id="cd01146">
    <property type="entry name" value="FhuD"/>
    <property type="match status" value="1"/>
</dbReference>
<dbReference type="PROSITE" id="PS51257">
    <property type="entry name" value="PROKAR_LIPOPROTEIN"/>
    <property type="match status" value="1"/>
</dbReference>
<dbReference type="Proteomes" id="UP001238805">
    <property type="component" value="Chromosome"/>
</dbReference>
<feature type="chain" id="PRO_5045584197" evidence="5">
    <location>
        <begin position="30"/>
        <end position="357"/>
    </location>
</feature>
<evidence type="ECO:0000259" key="6">
    <source>
        <dbReference type="PROSITE" id="PS50983"/>
    </source>
</evidence>
<dbReference type="EMBL" id="CP126970">
    <property type="protein sequence ID" value="WIM71429.1"/>
    <property type="molecule type" value="Genomic_DNA"/>
</dbReference>
<dbReference type="RefSeq" id="WP_284876000.1">
    <property type="nucleotide sequence ID" value="NZ_CP126970.1"/>
</dbReference>
<proteinExistence type="inferred from homology"/>
<keyword evidence="3" id="KW-0813">Transport</keyword>
<dbReference type="SUPFAM" id="SSF53807">
    <property type="entry name" value="Helical backbone' metal receptor"/>
    <property type="match status" value="1"/>
</dbReference>
<accession>A0ABY8VP83</accession>
<feature type="signal peptide" evidence="5">
    <location>
        <begin position="1"/>
        <end position="29"/>
    </location>
</feature>
<feature type="domain" description="Fe/B12 periplasmic-binding" evidence="6">
    <location>
        <begin position="72"/>
        <end position="356"/>
    </location>
</feature>
<dbReference type="PANTHER" id="PTHR30532">
    <property type="entry name" value="IRON III DICITRATE-BINDING PERIPLASMIC PROTEIN"/>
    <property type="match status" value="1"/>
</dbReference>
<keyword evidence="4 5" id="KW-0732">Signal</keyword>
<evidence type="ECO:0000313" key="7">
    <source>
        <dbReference type="EMBL" id="WIM71429.1"/>
    </source>
</evidence>
<dbReference type="InterPro" id="IPR051313">
    <property type="entry name" value="Bact_iron-sidero_bind"/>
</dbReference>
<evidence type="ECO:0000256" key="4">
    <source>
        <dbReference type="ARBA" id="ARBA00022729"/>
    </source>
</evidence>
<gene>
    <name evidence="7" type="ORF">QP029_06550</name>
</gene>
<dbReference type="PANTHER" id="PTHR30532:SF24">
    <property type="entry name" value="FERRIC ENTEROBACTIN-BINDING PERIPLASMIC PROTEIN FEPB"/>
    <property type="match status" value="1"/>
</dbReference>
<comment type="similarity">
    <text evidence="2">Belongs to the bacterial solute-binding protein 8 family.</text>
</comment>
<name>A0ABY8VP83_9CORY</name>
<comment type="subcellular location">
    <subcellularLocation>
        <location evidence="1">Cell envelope</location>
    </subcellularLocation>
</comment>
<evidence type="ECO:0000256" key="2">
    <source>
        <dbReference type="ARBA" id="ARBA00008814"/>
    </source>
</evidence>
<reference evidence="7 8" key="1">
    <citation type="submission" date="2023-05" db="EMBL/GenBank/DDBJ databases">
        <title>Corynebacterium suedekumii sp. nov. and Corynebacterium breve sp. nov. isolated from raw cow's milk.</title>
        <authorList>
            <person name="Baer M.K."/>
            <person name="Mehl L."/>
            <person name="Hellmuth R."/>
            <person name="Marke G."/>
            <person name="Lipski A."/>
        </authorList>
    </citation>
    <scope>NUCLEOTIDE SEQUENCE [LARGE SCALE GENOMIC DNA]</scope>
    <source>
        <strain evidence="7 8">LM112</strain>
    </source>
</reference>
<evidence type="ECO:0000256" key="1">
    <source>
        <dbReference type="ARBA" id="ARBA00004196"/>
    </source>
</evidence>
<dbReference type="Gene3D" id="3.40.50.1980">
    <property type="entry name" value="Nitrogenase molybdenum iron protein domain"/>
    <property type="match status" value="2"/>
</dbReference>
<evidence type="ECO:0000256" key="5">
    <source>
        <dbReference type="SAM" id="SignalP"/>
    </source>
</evidence>
<protein>
    <submittedName>
        <fullName evidence="7">Iron-siderophore ABC transporter substrate-binding protein</fullName>
    </submittedName>
</protein>
<evidence type="ECO:0000313" key="8">
    <source>
        <dbReference type="Proteomes" id="UP001238805"/>
    </source>
</evidence>
<dbReference type="InterPro" id="IPR002491">
    <property type="entry name" value="ABC_transptr_periplasmic_BD"/>
</dbReference>
<keyword evidence="8" id="KW-1185">Reference proteome</keyword>
<dbReference type="PROSITE" id="PS50983">
    <property type="entry name" value="FE_B12_PBP"/>
    <property type="match status" value="1"/>
</dbReference>
<dbReference type="Pfam" id="PF01497">
    <property type="entry name" value="Peripla_BP_2"/>
    <property type="match status" value="1"/>
</dbReference>